<sequence length="75" mass="8981">MSVNIPKFEVYQTKMTKELITQLLQIYYFFYSYLFEESSELWCLTKKSHFSNCLAKKQNSSILMMMFCGEAFYAL</sequence>
<gene>
    <name evidence="1" type="ORF">Cva_01098</name>
</gene>
<evidence type="ECO:0000313" key="1">
    <source>
        <dbReference type="EMBL" id="GAO98438.1"/>
    </source>
</evidence>
<protein>
    <submittedName>
        <fullName evidence="1">Uncharacterized protein</fullName>
    </submittedName>
</protein>
<dbReference type="AlphaFoldDB" id="A0A0K8ME02"/>
<proteinExistence type="predicted"/>
<accession>A0A0K8ME02</accession>
<dbReference type="STRING" id="1629334.Cva_01098"/>
<organism evidence="1 2">
    <name type="scientific">Caedimonas varicaedens</name>
    <dbReference type="NCBI Taxonomy" id="1629334"/>
    <lineage>
        <taxon>Bacteria</taxon>
        <taxon>Pseudomonadati</taxon>
        <taxon>Pseudomonadota</taxon>
        <taxon>Alphaproteobacteria</taxon>
        <taxon>Holosporales</taxon>
        <taxon>Caedimonadaceae</taxon>
        <taxon>Caedimonas</taxon>
    </lineage>
</organism>
<dbReference type="Proteomes" id="UP000036771">
    <property type="component" value="Unassembled WGS sequence"/>
</dbReference>
<name>A0A0K8ME02_9PROT</name>
<evidence type="ECO:0000313" key="2">
    <source>
        <dbReference type="Proteomes" id="UP000036771"/>
    </source>
</evidence>
<comment type="caution">
    <text evidence="1">The sequence shown here is derived from an EMBL/GenBank/DDBJ whole genome shotgun (WGS) entry which is preliminary data.</text>
</comment>
<keyword evidence="2" id="KW-1185">Reference proteome</keyword>
<reference evidence="1 2" key="1">
    <citation type="submission" date="2015-03" db="EMBL/GenBank/DDBJ databases">
        <title>Caedibacter varicaedens, whole genome shotgun sequence.</title>
        <authorList>
            <person name="Suzuki H."/>
            <person name="Dapper A.L."/>
            <person name="Gibson A.K."/>
            <person name="Jackson C."/>
            <person name="Lee H."/>
            <person name="Pejaver V.R."/>
            <person name="Doak T."/>
            <person name="Lynch M."/>
        </authorList>
    </citation>
    <scope>NUCLEOTIDE SEQUENCE [LARGE SCALE GENOMIC DNA]</scope>
</reference>
<dbReference type="EMBL" id="BBVC01000059">
    <property type="protein sequence ID" value="GAO98438.1"/>
    <property type="molecule type" value="Genomic_DNA"/>
</dbReference>